<accession>A0A1Q2CT26</accession>
<feature type="transmembrane region" description="Helical" evidence="22">
    <location>
        <begin position="259"/>
        <end position="289"/>
    </location>
</feature>
<dbReference type="GO" id="GO:0071555">
    <property type="term" value="P:cell wall organization"/>
    <property type="evidence" value="ECO:0007669"/>
    <property type="project" value="UniProtKB-KW"/>
</dbReference>
<feature type="transmembrane region" description="Helical" evidence="22">
    <location>
        <begin position="71"/>
        <end position="89"/>
    </location>
</feature>
<gene>
    <name evidence="23" type="ORF">BW730_07820</name>
</gene>
<feature type="transmembrane region" description="Helical" evidence="22">
    <location>
        <begin position="159"/>
        <end position="176"/>
    </location>
</feature>
<dbReference type="GO" id="GO:0005886">
    <property type="term" value="C:plasma membrane"/>
    <property type="evidence" value="ECO:0007669"/>
    <property type="project" value="UniProtKB-SubCell"/>
</dbReference>
<dbReference type="PANTHER" id="PTHR30474:SF2">
    <property type="entry name" value="PEPTIDOGLYCAN GLYCOSYLTRANSFERASE FTSW-RELATED"/>
    <property type="match status" value="1"/>
</dbReference>
<comment type="subcellular location">
    <subcellularLocation>
        <location evidence="1">Cell membrane</location>
        <topology evidence="1">Multi-pass membrane protein</topology>
    </subcellularLocation>
</comment>
<evidence type="ECO:0000256" key="5">
    <source>
        <dbReference type="ARBA" id="ARBA00022676"/>
    </source>
</evidence>
<dbReference type="Pfam" id="PF01098">
    <property type="entry name" value="FTSW_RODA_SPOVE"/>
    <property type="match status" value="1"/>
</dbReference>
<dbReference type="InterPro" id="IPR001182">
    <property type="entry name" value="FtsW/RodA"/>
</dbReference>
<evidence type="ECO:0000256" key="2">
    <source>
        <dbReference type="ARBA" id="ARBA00004752"/>
    </source>
</evidence>
<evidence type="ECO:0000256" key="19">
    <source>
        <dbReference type="ARBA" id="ARBA00044770"/>
    </source>
</evidence>
<evidence type="ECO:0000256" key="22">
    <source>
        <dbReference type="SAM" id="Phobius"/>
    </source>
</evidence>
<dbReference type="AlphaFoldDB" id="A0A1Q2CT26"/>
<evidence type="ECO:0000256" key="3">
    <source>
        <dbReference type="ARBA" id="ARBA00022475"/>
    </source>
</evidence>
<dbReference type="Proteomes" id="UP000188145">
    <property type="component" value="Chromosome"/>
</dbReference>
<evidence type="ECO:0000313" key="23">
    <source>
        <dbReference type="EMBL" id="AQP49264.1"/>
    </source>
</evidence>
<dbReference type="GO" id="GO:0051301">
    <property type="term" value="P:cell division"/>
    <property type="evidence" value="ECO:0007669"/>
    <property type="project" value="UniProtKB-KW"/>
</dbReference>
<dbReference type="STRING" id="1332264.BW730_07820"/>
<evidence type="ECO:0000256" key="13">
    <source>
        <dbReference type="ARBA" id="ARBA00023316"/>
    </source>
</evidence>
<dbReference type="InterPro" id="IPR013437">
    <property type="entry name" value="FtsW"/>
</dbReference>
<comment type="catalytic activity">
    <reaction evidence="20">
        <text>[GlcNAc-(1-&gt;4)-Mur2Ac(oyl-L-Ala-gamma-D-Glu-L-Lys-D-Ala-D-Ala)](n)-di-trans,octa-cis-undecaprenyl diphosphate + beta-D-GlcNAc-(1-&gt;4)-Mur2Ac(oyl-L-Ala-gamma-D-Glu-L-Lys-D-Ala-D-Ala)-di-trans,octa-cis-undecaprenyl diphosphate = [GlcNAc-(1-&gt;4)-Mur2Ac(oyl-L-Ala-gamma-D-Glu-L-Lys-D-Ala-D-Ala)](n+1)-di-trans,octa-cis-undecaprenyl diphosphate + di-trans,octa-cis-undecaprenyl diphosphate + H(+)</text>
        <dbReference type="Rhea" id="RHEA:23708"/>
        <dbReference type="Rhea" id="RHEA-COMP:9602"/>
        <dbReference type="Rhea" id="RHEA-COMP:9603"/>
        <dbReference type="ChEBI" id="CHEBI:15378"/>
        <dbReference type="ChEBI" id="CHEBI:58405"/>
        <dbReference type="ChEBI" id="CHEBI:60033"/>
        <dbReference type="ChEBI" id="CHEBI:78435"/>
        <dbReference type="EC" id="2.4.99.28"/>
    </reaction>
</comment>
<evidence type="ECO:0000256" key="1">
    <source>
        <dbReference type="ARBA" id="ARBA00004651"/>
    </source>
</evidence>
<keyword evidence="7 22" id="KW-0812">Transmembrane</keyword>
<dbReference type="GO" id="GO:0032153">
    <property type="term" value="C:cell division site"/>
    <property type="evidence" value="ECO:0007669"/>
    <property type="project" value="TreeGrafter"/>
</dbReference>
<keyword evidence="8" id="KW-0133">Cell shape</keyword>
<evidence type="ECO:0000256" key="20">
    <source>
        <dbReference type="ARBA" id="ARBA00049902"/>
    </source>
</evidence>
<evidence type="ECO:0000256" key="12">
    <source>
        <dbReference type="ARBA" id="ARBA00023306"/>
    </source>
</evidence>
<evidence type="ECO:0000256" key="6">
    <source>
        <dbReference type="ARBA" id="ARBA00022679"/>
    </source>
</evidence>
<sequence>MAPYYFIAASVSILVGLGTLMVLSASSAYALHNQVDPYYYVTRQLVFVVAGIVFAVIFSRIKPDLLRKLGWPAWALAVVLLILVLSPLGQHSRGNQNWLALGPGVQFQPSEFAKLALVVWCGAVFHLKRGRLHEPAQLAIPLIPLGGLILALVLAGKDLGTGLIIGLILVLVMWFIGTPLRVMIPLGTAAAVLVGLLVYGSGNRMSRISIFLDPQSNTDLSSQPMSALYALASGGWWGLGLGASRQKYGGLKDNAHTDFIFAVIGEELGLFGALLVIGLFALLGWAGLAVAMRSDKMFNKVVASGVTGWFLSQAVINIFVVMHLLPVLGVPLPFISYGGSAMLACLMGTGVLLALARDTPDARAYLASRKKKSRPRMTSVMAATKED</sequence>
<keyword evidence="6" id="KW-0808">Transferase</keyword>
<evidence type="ECO:0000256" key="14">
    <source>
        <dbReference type="ARBA" id="ARBA00032370"/>
    </source>
</evidence>
<evidence type="ECO:0000256" key="16">
    <source>
        <dbReference type="ARBA" id="ARBA00038053"/>
    </source>
</evidence>
<keyword evidence="24" id="KW-1185">Reference proteome</keyword>
<dbReference type="GO" id="GO:0015648">
    <property type="term" value="F:lipid-linked peptidoglycan transporter activity"/>
    <property type="evidence" value="ECO:0007669"/>
    <property type="project" value="TreeGrafter"/>
</dbReference>
<evidence type="ECO:0000256" key="7">
    <source>
        <dbReference type="ARBA" id="ARBA00022692"/>
    </source>
</evidence>
<dbReference type="KEGG" id="tes:BW730_07820"/>
<name>A0A1Q2CT26_9ACTN</name>
<proteinExistence type="inferred from homology"/>
<dbReference type="EC" id="2.4.99.28" evidence="19"/>
<evidence type="ECO:0000256" key="4">
    <source>
        <dbReference type="ARBA" id="ARBA00022618"/>
    </source>
</evidence>
<keyword evidence="12" id="KW-0131">Cell cycle</keyword>
<dbReference type="GO" id="GO:0008360">
    <property type="term" value="P:regulation of cell shape"/>
    <property type="evidence" value="ECO:0007669"/>
    <property type="project" value="UniProtKB-KW"/>
</dbReference>
<evidence type="ECO:0000256" key="15">
    <source>
        <dbReference type="ARBA" id="ARBA00033270"/>
    </source>
</evidence>
<feature type="transmembrane region" description="Helical" evidence="22">
    <location>
        <begin position="182"/>
        <end position="199"/>
    </location>
</feature>
<dbReference type="GO" id="GO:0009252">
    <property type="term" value="P:peptidoglycan biosynthetic process"/>
    <property type="evidence" value="ECO:0007669"/>
    <property type="project" value="UniProtKB-KW"/>
</dbReference>
<comment type="function">
    <text evidence="21">Peptidoglycan polymerase that is essential for cell division.</text>
</comment>
<dbReference type="GO" id="GO:0008955">
    <property type="term" value="F:peptidoglycan glycosyltransferase activity"/>
    <property type="evidence" value="ECO:0007669"/>
    <property type="project" value="UniProtKB-EC"/>
</dbReference>
<keyword evidence="11 22" id="KW-0472">Membrane</keyword>
<evidence type="ECO:0000256" key="8">
    <source>
        <dbReference type="ARBA" id="ARBA00022960"/>
    </source>
</evidence>
<dbReference type="NCBIfam" id="TIGR02614">
    <property type="entry name" value="ftsW"/>
    <property type="match status" value="1"/>
</dbReference>
<comment type="similarity">
    <text evidence="16">Belongs to the SEDS family. FtsW subfamily.</text>
</comment>
<keyword evidence="3" id="KW-1003">Cell membrane</keyword>
<organism evidence="23 24">
    <name type="scientific">Tessaracoccus aquimaris</name>
    <dbReference type="NCBI Taxonomy" id="1332264"/>
    <lineage>
        <taxon>Bacteria</taxon>
        <taxon>Bacillati</taxon>
        <taxon>Actinomycetota</taxon>
        <taxon>Actinomycetes</taxon>
        <taxon>Propionibacteriales</taxon>
        <taxon>Propionibacteriaceae</taxon>
        <taxon>Tessaracoccus</taxon>
    </lineage>
</organism>
<feature type="transmembrane region" description="Helical" evidence="22">
    <location>
        <begin position="40"/>
        <end position="59"/>
    </location>
</feature>
<keyword evidence="9" id="KW-0573">Peptidoglycan synthesis</keyword>
<evidence type="ECO:0000256" key="17">
    <source>
        <dbReference type="ARBA" id="ARBA00041185"/>
    </source>
</evidence>
<keyword evidence="4" id="KW-0132">Cell division</keyword>
<keyword evidence="10 22" id="KW-1133">Transmembrane helix</keyword>
<evidence type="ECO:0000256" key="11">
    <source>
        <dbReference type="ARBA" id="ARBA00023136"/>
    </source>
</evidence>
<reference evidence="24" key="1">
    <citation type="submission" date="2017-02" db="EMBL/GenBank/DDBJ databases">
        <title>Tessaracoccus aquaemaris sp. nov., isolated from the intestine of a Korean rockfish, Sebastes schlegelii, in a marine aquaculture pond.</title>
        <authorList>
            <person name="Tak E.J."/>
            <person name="Bae J.-W."/>
        </authorList>
    </citation>
    <scope>NUCLEOTIDE SEQUENCE [LARGE SCALE GENOMIC DNA]</scope>
    <source>
        <strain evidence="24">NSG39</strain>
    </source>
</reference>
<keyword evidence="13" id="KW-0961">Cell wall biogenesis/degradation</keyword>
<keyword evidence="5" id="KW-0328">Glycosyltransferase</keyword>
<evidence type="ECO:0000256" key="9">
    <source>
        <dbReference type="ARBA" id="ARBA00022984"/>
    </source>
</evidence>
<dbReference type="PANTHER" id="PTHR30474">
    <property type="entry name" value="CELL CYCLE PROTEIN"/>
    <property type="match status" value="1"/>
</dbReference>
<evidence type="ECO:0000256" key="10">
    <source>
        <dbReference type="ARBA" id="ARBA00022989"/>
    </source>
</evidence>
<dbReference type="EMBL" id="CP019606">
    <property type="protein sequence ID" value="AQP49264.1"/>
    <property type="molecule type" value="Genomic_DNA"/>
</dbReference>
<evidence type="ECO:0000256" key="21">
    <source>
        <dbReference type="ARBA" id="ARBA00049966"/>
    </source>
</evidence>
<feature type="transmembrane region" description="Helical" evidence="22">
    <location>
        <begin position="301"/>
        <end position="322"/>
    </location>
</feature>
<protein>
    <recommendedName>
        <fullName evidence="17">Probable peptidoglycan glycosyltransferase FtsW</fullName>
        <ecNumber evidence="19">2.4.99.28</ecNumber>
    </recommendedName>
    <alternativeName>
        <fullName evidence="18">Cell division protein FtsW</fullName>
    </alternativeName>
    <alternativeName>
        <fullName evidence="15">Cell wall polymerase</fullName>
    </alternativeName>
    <alternativeName>
        <fullName evidence="14">Peptidoglycan polymerase</fullName>
    </alternativeName>
</protein>
<evidence type="ECO:0000256" key="18">
    <source>
        <dbReference type="ARBA" id="ARBA00041418"/>
    </source>
</evidence>
<evidence type="ECO:0000313" key="24">
    <source>
        <dbReference type="Proteomes" id="UP000188145"/>
    </source>
</evidence>
<feature type="transmembrane region" description="Helical" evidence="22">
    <location>
        <begin position="136"/>
        <end position="154"/>
    </location>
</feature>
<comment type="pathway">
    <text evidence="2">Cell wall biogenesis; peptidoglycan biosynthesis.</text>
</comment>
<feature type="transmembrane region" description="Helical" evidence="22">
    <location>
        <begin position="334"/>
        <end position="356"/>
    </location>
</feature>